<comment type="subcellular location">
    <subcellularLocation>
        <location evidence="1 17">Cell membrane</location>
        <topology evidence="1 17">Multi-pass membrane protein</topology>
    </subcellularLocation>
</comment>
<dbReference type="FunFam" id="1.20.210.10:FF:000006">
    <property type="entry name" value="Cytochrome c oxidase subunit 1"/>
    <property type="match status" value="1"/>
</dbReference>
<comment type="pathway">
    <text evidence="2 17">Energy metabolism; oxidative phosphorylation.</text>
</comment>
<feature type="transmembrane region" description="Helical" evidence="17">
    <location>
        <begin position="401"/>
        <end position="421"/>
    </location>
</feature>
<feature type="domain" description="Cytochrome oxidase subunit I profile" evidence="18">
    <location>
        <begin position="13"/>
        <end position="538"/>
    </location>
</feature>
<evidence type="ECO:0000259" key="18">
    <source>
        <dbReference type="PROSITE" id="PS50855"/>
    </source>
</evidence>
<evidence type="ECO:0000256" key="6">
    <source>
        <dbReference type="ARBA" id="ARBA00022660"/>
    </source>
</evidence>
<feature type="transmembrane region" description="Helical" evidence="17">
    <location>
        <begin position="478"/>
        <end position="500"/>
    </location>
</feature>
<accession>A0A6B2M6A9</accession>
<keyword evidence="13 17" id="KW-0186">Copper</keyword>
<keyword evidence="14 17" id="KW-0472">Membrane</keyword>
<feature type="transmembrane region" description="Helical" evidence="17">
    <location>
        <begin position="82"/>
        <end position="103"/>
    </location>
</feature>
<evidence type="ECO:0000256" key="9">
    <source>
        <dbReference type="ARBA" id="ARBA00022967"/>
    </source>
</evidence>
<dbReference type="EMBL" id="JAAGNX010000003">
    <property type="protein sequence ID" value="NDV63335.1"/>
    <property type="molecule type" value="Genomic_DNA"/>
</dbReference>
<evidence type="ECO:0000256" key="16">
    <source>
        <dbReference type="RuleBase" id="RU000370"/>
    </source>
</evidence>
<dbReference type="RefSeq" id="WP_163966754.1">
    <property type="nucleotide sequence ID" value="NZ_JAAGNX010000003.1"/>
</dbReference>
<dbReference type="InterPro" id="IPR023616">
    <property type="entry name" value="Cyt_c_oxase-like_su1_dom"/>
</dbReference>
<evidence type="ECO:0000256" key="17">
    <source>
        <dbReference type="RuleBase" id="RU363061"/>
    </source>
</evidence>
<keyword evidence="9" id="KW-1278">Translocase</keyword>
<dbReference type="NCBIfam" id="TIGR02891">
    <property type="entry name" value="CtaD_CoxA"/>
    <property type="match status" value="1"/>
</dbReference>
<dbReference type="GO" id="GO:0022904">
    <property type="term" value="P:respiratory electron transport chain"/>
    <property type="evidence" value="ECO:0007669"/>
    <property type="project" value="TreeGrafter"/>
</dbReference>
<organism evidence="19 20">
    <name type="scientific">Oceanipulchritudo coccoides</name>
    <dbReference type="NCBI Taxonomy" id="2706888"/>
    <lineage>
        <taxon>Bacteria</taxon>
        <taxon>Pseudomonadati</taxon>
        <taxon>Verrucomicrobiota</taxon>
        <taxon>Opitutia</taxon>
        <taxon>Puniceicoccales</taxon>
        <taxon>Oceanipulchritudinaceae</taxon>
        <taxon>Oceanipulchritudo</taxon>
    </lineage>
</organism>
<keyword evidence="3 16" id="KW-0813">Transport</keyword>
<dbReference type="GO" id="GO:0016491">
    <property type="term" value="F:oxidoreductase activity"/>
    <property type="evidence" value="ECO:0007669"/>
    <property type="project" value="UniProtKB-KW"/>
</dbReference>
<dbReference type="UniPathway" id="UPA00705"/>
<dbReference type="SUPFAM" id="SSF81442">
    <property type="entry name" value="Cytochrome c oxidase subunit I-like"/>
    <property type="match status" value="1"/>
</dbReference>
<evidence type="ECO:0000256" key="11">
    <source>
        <dbReference type="ARBA" id="ARBA00022989"/>
    </source>
</evidence>
<feature type="transmembrane region" description="Helical" evidence="17">
    <location>
        <begin position="318"/>
        <end position="342"/>
    </location>
</feature>
<feature type="transmembrane region" description="Helical" evidence="17">
    <location>
        <begin position="42"/>
        <end position="62"/>
    </location>
</feature>
<evidence type="ECO:0000256" key="14">
    <source>
        <dbReference type="ARBA" id="ARBA00023136"/>
    </source>
</evidence>
<keyword evidence="12 17" id="KW-0408">Iron</keyword>
<evidence type="ECO:0000256" key="2">
    <source>
        <dbReference type="ARBA" id="ARBA00004673"/>
    </source>
</evidence>
<keyword evidence="4 17" id="KW-1003">Cell membrane</keyword>
<dbReference type="InterPro" id="IPR036927">
    <property type="entry name" value="Cyt_c_oxase-like_su1_sf"/>
</dbReference>
<feature type="transmembrane region" description="Helical" evidence="17">
    <location>
        <begin position="259"/>
        <end position="279"/>
    </location>
</feature>
<feature type="transmembrane region" description="Helical" evidence="17">
    <location>
        <begin position="572"/>
        <end position="590"/>
    </location>
</feature>
<evidence type="ECO:0000256" key="4">
    <source>
        <dbReference type="ARBA" id="ARBA00022475"/>
    </source>
</evidence>
<keyword evidence="6 16" id="KW-0679">Respiratory chain</keyword>
<dbReference type="PROSITE" id="PS50855">
    <property type="entry name" value="COX1"/>
    <property type="match status" value="1"/>
</dbReference>
<feature type="transmembrane region" description="Helical" evidence="17">
    <location>
        <begin position="124"/>
        <end position="142"/>
    </location>
</feature>
<name>A0A6B2M6A9_9BACT</name>
<dbReference type="GO" id="GO:0020037">
    <property type="term" value="F:heme binding"/>
    <property type="evidence" value="ECO:0007669"/>
    <property type="project" value="InterPro"/>
</dbReference>
<dbReference type="InterPro" id="IPR000883">
    <property type="entry name" value="Cyt_C_Oxase_1"/>
</dbReference>
<evidence type="ECO:0000256" key="12">
    <source>
        <dbReference type="ARBA" id="ARBA00023004"/>
    </source>
</evidence>
<evidence type="ECO:0000256" key="5">
    <source>
        <dbReference type="ARBA" id="ARBA00022617"/>
    </source>
</evidence>
<gene>
    <name evidence="19" type="primary">ctaD</name>
    <name evidence="19" type="ORF">G0Q06_12790</name>
</gene>
<keyword evidence="5 16" id="KW-0349">Heme</keyword>
<evidence type="ECO:0000256" key="13">
    <source>
        <dbReference type="ARBA" id="ARBA00023008"/>
    </source>
</evidence>
<evidence type="ECO:0000256" key="7">
    <source>
        <dbReference type="ARBA" id="ARBA00022692"/>
    </source>
</evidence>
<dbReference type="EC" id="7.1.1.9" evidence="17"/>
<dbReference type="AlphaFoldDB" id="A0A6B2M6A9"/>
<dbReference type="PRINTS" id="PR01165">
    <property type="entry name" value="CYCOXIDASEI"/>
</dbReference>
<comment type="similarity">
    <text evidence="16">Belongs to the heme-copper respiratory oxidase family.</text>
</comment>
<evidence type="ECO:0000256" key="10">
    <source>
        <dbReference type="ARBA" id="ARBA00022982"/>
    </source>
</evidence>
<dbReference type="Gene3D" id="1.20.210.10">
    <property type="entry name" value="Cytochrome c oxidase-like, subunit I domain"/>
    <property type="match status" value="1"/>
</dbReference>
<feature type="transmembrane region" description="Helical" evidence="17">
    <location>
        <begin position="610"/>
        <end position="630"/>
    </location>
</feature>
<evidence type="ECO:0000256" key="15">
    <source>
        <dbReference type="ARBA" id="ARBA00047816"/>
    </source>
</evidence>
<dbReference type="InterPro" id="IPR023615">
    <property type="entry name" value="Cyt_c_Oxase_su1_BS"/>
</dbReference>
<feature type="transmembrane region" description="Helical" evidence="17">
    <location>
        <begin position="291"/>
        <end position="312"/>
    </location>
</feature>
<keyword evidence="10 16" id="KW-0249">Electron transport</keyword>
<dbReference type="PROSITE" id="PS00077">
    <property type="entry name" value="COX1_CUB"/>
    <property type="match status" value="1"/>
</dbReference>
<dbReference type="PANTHER" id="PTHR10422:SF18">
    <property type="entry name" value="CYTOCHROME C OXIDASE SUBUNIT 1"/>
    <property type="match status" value="1"/>
</dbReference>
<evidence type="ECO:0000313" key="19">
    <source>
        <dbReference type="EMBL" id="NDV63335.1"/>
    </source>
</evidence>
<keyword evidence="11 17" id="KW-1133">Transmembrane helix</keyword>
<feature type="transmembrane region" description="Helical" evidence="17">
    <location>
        <begin position="208"/>
        <end position="232"/>
    </location>
</feature>
<reference evidence="19 20" key="1">
    <citation type="submission" date="2020-02" db="EMBL/GenBank/DDBJ databases">
        <title>Albibacoteraceae fam. nov., the first described family within the subdivision 4 Verrucomicrobia.</title>
        <authorList>
            <person name="Xi F."/>
        </authorList>
    </citation>
    <scope>NUCLEOTIDE SEQUENCE [LARGE SCALE GENOMIC DNA]</scope>
    <source>
        <strain evidence="19 20">CK1056</strain>
    </source>
</reference>
<dbReference type="Proteomes" id="UP000478417">
    <property type="component" value="Unassembled WGS sequence"/>
</dbReference>
<dbReference type="GO" id="GO:0006119">
    <property type="term" value="P:oxidative phosphorylation"/>
    <property type="evidence" value="ECO:0007669"/>
    <property type="project" value="UniProtKB-UniPathway"/>
</dbReference>
<keyword evidence="20" id="KW-1185">Reference proteome</keyword>
<evidence type="ECO:0000256" key="8">
    <source>
        <dbReference type="ARBA" id="ARBA00022723"/>
    </source>
</evidence>
<proteinExistence type="inferred from homology"/>
<dbReference type="GO" id="GO:0005886">
    <property type="term" value="C:plasma membrane"/>
    <property type="evidence" value="ECO:0007669"/>
    <property type="project" value="UniProtKB-SubCell"/>
</dbReference>
<dbReference type="Pfam" id="PF00115">
    <property type="entry name" value="COX1"/>
    <property type="match status" value="1"/>
</dbReference>
<dbReference type="PANTHER" id="PTHR10422">
    <property type="entry name" value="CYTOCHROME C OXIDASE SUBUNIT 1"/>
    <property type="match status" value="1"/>
</dbReference>
<feature type="transmembrane region" description="Helical" evidence="17">
    <location>
        <begin position="433"/>
        <end position="458"/>
    </location>
</feature>
<dbReference type="Gene3D" id="1.10.287.70">
    <property type="match status" value="1"/>
</dbReference>
<dbReference type="GO" id="GO:0015990">
    <property type="term" value="P:electron transport coupled proton transport"/>
    <property type="evidence" value="ECO:0007669"/>
    <property type="project" value="InterPro"/>
</dbReference>
<dbReference type="InterPro" id="IPR014241">
    <property type="entry name" value="Cyt_c_oxidase_su1_bac"/>
</dbReference>
<evidence type="ECO:0000256" key="3">
    <source>
        <dbReference type="ARBA" id="ARBA00022448"/>
    </source>
</evidence>
<keyword evidence="19" id="KW-0560">Oxidoreductase</keyword>
<dbReference type="GO" id="GO:0046872">
    <property type="term" value="F:metal ion binding"/>
    <property type="evidence" value="ECO:0007669"/>
    <property type="project" value="UniProtKB-KW"/>
</dbReference>
<comment type="catalytic activity">
    <reaction evidence="15 17">
        <text>4 Fe(II)-[cytochrome c] + O2 + 8 H(+)(in) = 4 Fe(III)-[cytochrome c] + 2 H2O + 4 H(+)(out)</text>
        <dbReference type="Rhea" id="RHEA:11436"/>
        <dbReference type="Rhea" id="RHEA-COMP:10350"/>
        <dbReference type="Rhea" id="RHEA-COMP:14399"/>
        <dbReference type="ChEBI" id="CHEBI:15377"/>
        <dbReference type="ChEBI" id="CHEBI:15378"/>
        <dbReference type="ChEBI" id="CHEBI:15379"/>
        <dbReference type="ChEBI" id="CHEBI:29033"/>
        <dbReference type="ChEBI" id="CHEBI:29034"/>
        <dbReference type="EC" id="7.1.1.9"/>
    </reaction>
</comment>
<dbReference type="CDD" id="cd01662">
    <property type="entry name" value="Ubiquinol_Oxidase_I"/>
    <property type="match status" value="1"/>
</dbReference>
<sequence length="658" mass="73029">MSTTASPEHAEATAHNGVWSRPYKKTGIVGFLTTVDHKKIGIAYAIGALFFLLLGGVEALIIRLQLMVPENDLVDARTYNQLFTMHGTTMVFLAVMPLSAAFFNYIMPLQIGARDVAFPRLNALGLWAFLLGGIIVNMSWFFQGGAPAIGWFGYAPLTSRQFSPDLGTDFWIIGLQILGIASLAGSFNFITTIVNMRAPGLSMMRLPLFTWMTLVTSFLIILAFPAITIALVELMFDRHFGTHFFEVAGGGKPILWQHLFWIFGHPEVYILILPAMGIISEVLPVFARKPLFGYPLVVFSGAVIGFLGFAVWSHHMFTTGLGIVATSAFAFLTMLISIPTGVKIFNWIGTLWGGRIRFTTPMLFALGFIWMFMMGGFTGIMHSSPPVDAQQQDSYFVIAHFHYVLIGGSIFALICGIYYWFPKVTGKLMNEALGKVIFYTIFIGFNIAFFPMHILGMTGMPRRTHTYKAEMGWADGNFWSTIGALILGFGIAAFVLQVIWSCFKGEKAGNDPWDSRTLEWETDSPPKEYNFAYNPVIKSRDQAWENKYGKPEKRMDKVAPGPHGIHMPDQSWWPLVVGLGLFVAGLGMVFHKQPLETMLPFLSAEVDFSLFHLTVPGLLITFAGIFGWALEGPGGYHLHPDPAELEGAIEPEGQQAHH</sequence>
<evidence type="ECO:0000313" key="20">
    <source>
        <dbReference type="Proteomes" id="UP000478417"/>
    </source>
</evidence>
<keyword evidence="8 17" id="KW-0479">Metal-binding</keyword>
<feature type="transmembrane region" description="Helical" evidence="17">
    <location>
        <begin position="363"/>
        <end position="381"/>
    </location>
</feature>
<protein>
    <recommendedName>
        <fullName evidence="17">Cytochrome c oxidase subunit 1</fullName>
        <ecNumber evidence="17">7.1.1.9</ecNumber>
    </recommendedName>
</protein>
<dbReference type="GO" id="GO:0004129">
    <property type="term" value="F:cytochrome-c oxidase activity"/>
    <property type="evidence" value="ECO:0007669"/>
    <property type="project" value="UniProtKB-EC"/>
</dbReference>
<keyword evidence="7 16" id="KW-0812">Transmembrane</keyword>
<feature type="transmembrane region" description="Helical" evidence="17">
    <location>
        <begin position="170"/>
        <end position="196"/>
    </location>
</feature>
<comment type="function">
    <text evidence="17">Cytochrome c oxidase is the component of the respiratory chain that catalyzes the reduction of oxygen to water. Subunits 1-3 form the functional core of the enzyme complex. CO I is the catalytic subunit of the enzyme. Electrons originating in cytochrome c are transferred via the copper A center of subunit 2 and heme A of subunit 1 to the bimetallic center formed by heme A3 and copper B.</text>
</comment>
<evidence type="ECO:0000256" key="1">
    <source>
        <dbReference type="ARBA" id="ARBA00004651"/>
    </source>
</evidence>
<comment type="caution">
    <text evidence="19">The sequence shown here is derived from an EMBL/GenBank/DDBJ whole genome shotgun (WGS) entry which is preliminary data.</text>
</comment>